<dbReference type="Gene3D" id="3.40.50.300">
    <property type="entry name" value="P-loop containing nucleotide triphosphate hydrolases"/>
    <property type="match status" value="1"/>
</dbReference>
<feature type="compositionally biased region" description="Basic and acidic residues" evidence="1">
    <location>
        <begin position="281"/>
        <end position="291"/>
    </location>
</feature>
<keyword evidence="4" id="KW-1185">Reference proteome</keyword>
<dbReference type="Pfam" id="PF19263">
    <property type="entry name" value="DUF5906"/>
    <property type="match status" value="1"/>
</dbReference>
<dbReference type="RefSeq" id="WP_211874616.1">
    <property type="nucleotide sequence ID" value="NZ_JAAEDH010000012.1"/>
</dbReference>
<dbReference type="Gene3D" id="3.40.1360.10">
    <property type="match status" value="1"/>
</dbReference>
<dbReference type="InterPro" id="IPR027417">
    <property type="entry name" value="P-loop_NTPase"/>
</dbReference>
<dbReference type="SUPFAM" id="SSF52540">
    <property type="entry name" value="P-loop containing nucleoside triphosphate hydrolases"/>
    <property type="match status" value="1"/>
</dbReference>
<accession>A0AAF1JY41</accession>
<dbReference type="Gene3D" id="3.90.580.10">
    <property type="entry name" value="Zinc finger, CHC2-type domain"/>
    <property type="match status" value="1"/>
</dbReference>
<dbReference type="GO" id="GO:0008270">
    <property type="term" value="F:zinc ion binding"/>
    <property type="evidence" value="ECO:0007669"/>
    <property type="project" value="InterPro"/>
</dbReference>
<dbReference type="SUPFAM" id="SSF57783">
    <property type="entry name" value="Zinc beta-ribbon"/>
    <property type="match status" value="1"/>
</dbReference>
<organism evidence="3 4">
    <name type="scientific">Plastoroseomonas arctica</name>
    <dbReference type="NCBI Taxonomy" id="1509237"/>
    <lineage>
        <taxon>Bacteria</taxon>
        <taxon>Pseudomonadati</taxon>
        <taxon>Pseudomonadota</taxon>
        <taxon>Alphaproteobacteria</taxon>
        <taxon>Acetobacterales</taxon>
        <taxon>Acetobacteraceae</taxon>
        <taxon>Plastoroseomonas</taxon>
    </lineage>
</organism>
<feature type="domain" description="NrS-1 polymerase-like helicase" evidence="2">
    <location>
        <begin position="466"/>
        <end position="574"/>
    </location>
</feature>
<feature type="region of interest" description="Disordered" evidence="1">
    <location>
        <begin position="275"/>
        <end position="302"/>
    </location>
</feature>
<dbReference type="CDD" id="cd01029">
    <property type="entry name" value="TOPRIM_primases"/>
    <property type="match status" value="1"/>
</dbReference>
<dbReference type="InterPro" id="IPR045455">
    <property type="entry name" value="NrS-1_pol-like_helicase"/>
</dbReference>
<dbReference type="InterPro" id="IPR036977">
    <property type="entry name" value="DNA_primase_Znf_CHC2"/>
</dbReference>
<dbReference type="GO" id="GO:0003677">
    <property type="term" value="F:DNA binding"/>
    <property type="evidence" value="ECO:0007669"/>
    <property type="project" value="InterPro"/>
</dbReference>
<evidence type="ECO:0000313" key="3">
    <source>
        <dbReference type="EMBL" id="MBR0655780.1"/>
    </source>
</evidence>
<reference evidence="3" key="2">
    <citation type="journal article" date="2021" name="Syst. Appl. Microbiol.">
        <title>Roseomonas hellenica sp. nov., isolated from roots of wild-growing Alkanna tinctoria.</title>
        <authorList>
            <person name="Rat A."/>
            <person name="Naranjo H.D."/>
            <person name="Lebbe L."/>
            <person name="Cnockaert M."/>
            <person name="Krigas N."/>
            <person name="Grigoriadou K."/>
            <person name="Maloupa E."/>
            <person name="Willems A."/>
        </authorList>
    </citation>
    <scope>NUCLEOTIDE SEQUENCE</scope>
    <source>
        <strain evidence="3">LMG 28251</strain>
    </source>
</reference>
<dbReference type="AlphaFoldDB" id="A0AAF1JY41"/>
<comment type="caution">
    <text evidence="3">The sequence shown here is derived from an EMBL/GenBank/DDBJ whole genome shotgun (WGS) entry which is preliminary data.</text>
</comment>
<dbReference type="EMBL" id="JAAEDH010000012">
    <property type="protein sequence ID" value="MBR0655780.1"/>
    <property type="molecule type" value="Genomic_DNA"/>
</dbReference>
<evidence type="ECO:0000259" key="2">
    <source>
        <dbReference type="Pfam" id="PF19263"/>
    </source>
</evidence>
<sequence>MSNQSSGDTGDFVRMMGPVARAIMGESNSVLSSNTELRFGTNGSLSVDLIGGIWFDYEAHEGGGVIDFVRKKKGTDQAGAVQWLKEESFWPKVERANHASKPRIVATYNYTDAASKLLFQVVRFEPKTFKQRSPDLRKSGGWKWSTKGLQPVLYRLPKIIAAVAARRTIYVVEGEKSADALAALCLDATCSPGGAGKWKAHYGQALAGATVVILPDNDPPGQAHAAEVAKHLQGIAASVGVVMLPELPPKGDVVDWLAAGHTREALEAMGTIEALTPPPDAAKEKAERESSPEAQAKPSAGATDYEAGIRAVVDRFNRQFMMVNESGKAVIFQRGHDPVLKRRRFDRLTLRDLQALFMNETVATGENDKKQVVRKPVAHVWLRHQDRHQYVQGVTFDPTTTESSPGVLNLWEGFAVKPSRGDWSLLQSHIQTIVCRGDKDHFEYLMGWIARLFQRPAEQGEVAVVMKGGEGTGKGTLAKALMRLVGYHGLAVYNSKHLVGNFNAHLRDTILLFADEAFFAGDRAAVGVLKGLITEPWLMLEGKFQNAVQGPNYLHILMASNEDWVVPASLDARRFFVLEVSEARKNDIGYFAAIWQQMDAGGFEAMLHDLLHMDLTTFNVRAVPATEGLERQRKLSLTTTEAWWQDCLERGYVFRSCLGLEAVFAVWHPTVTTHLLFASYLAFAKSRGERRILTREDLGRFFASMRAEAFRWRNGIVSEHLADVETSNGVTRMAKVVKLERAYGYKLGDLTKARNAFTQSIGLDVEWESGTDPADDGADGSD</sequence>
<evidence type="ECO:0000313" key="4">
    <source>
        <dbReference type="Proteomes" id="UP001196068"/>
    </source>
</evidence>
<gene>
    <name evidence="3" type="ORF">GXW79_11915</name>
</gene>
<dbReference type="InterPro" id="IPR034154">
    <property type="entry name" value="TOPRIM_DnaG/twinkle"/>
</dbReference>
<evidence type="ECO:0000256" key="1">
    <source>
        <dbReference type="SAM" id="MobiDB-lite"/>
    </source>
</evidence>
<dbReference type="GO" id="GO:0006260">
    <property type="term" value="P:DNA replication"/>
    <property type="evidence" value="ECO:0007669"/>
    <property type="project" value="InterPro"/>
</dbReference>
<proteinExistence type="predicted"/>
<protein>
    <recommendedName>
        <fullName evidence="2">NrS-1 polymerase-like helicase domain-containing protein</fullName>
    </recommendedName>
</protein>
<reference evidence="3" key="1">
    <citation type="submission" date="2020-01" db="EMBL/GenBank/DDBJ databases">
        <authorList>
            <person name="Rat A."/>
        </authorList>
    </citation>
    <scope>NUCLEOTIDE SEQUENCE</scope>
    <source>
        <strain evidence="3">LMG 28251</strain>
    </source>
</reference>
<name>A0AAF1JY41_9PROT</name>
<dbReference type="Proteomes" id="UP001196068">
    <property type="component" value="Unassembled WGS sequence"/>
</dbReference>